<accession>A0A6A3MFZ5</accession>
<name>A0A6A3MFZ5_9STRA</name>
<dbReference type="Proteomes" id="UP000435112">
    <property type="component" value="Unassembled WGS sequence"/>
</dbReference>
<keyword evidence="3" id="KW-0233">DNA recombination</keyword>
<feature type="domain" description="MULE transposase" evidence="4">
    <location>
        <begin position="291"/>
        <end position="385"/>
    </location>
</feature>
<evidence type="ECO:0000259" key="4">
    <source>
        <dbReference type="Pfam" id="PF10551"/>
    </source>
</evidence>
<evidence type="ECO:0000313" key="8">
    <source>
        <dbReference type="Proteomes" id="UP000429607"/>
    </source>
</evidence>
<comment type="caution">
    <text evidence="5">The sequence shown here is derived from an EMBL/GenBank/DDBJ whole genome shotgun (WGS) entry which is preliminary data.</text>
</comment>
<dbReference type="Proteomes" id="UP000434957">
    <property type="component" value="Unassembled WGS sequence"/>
</dbReference>
<dbReference type="PROSITE" id="PS01007">
    <property type="entry name" value="TRANSPOSASE_MUTATOR"/>
    <property type="match status" value="1"/>
</dbReference>
<keyword evidence="2" id="KW-0238">DNA-binding</keyword>
<gene>
    <name evidence="5" type="ORF">PR001_g11715</name>
    <name evidence="6" type="ORF">PR002_g10000</name>
    <name evidence="7" type="ORF">PR003_g16637</name>
</gene>
<evidence type="ECO:0000256" key="2">
    <source>
        <dbReference type="ARBA" id="ARBA00023125"/>
    </source>
</evidence>
<dbReference type="EMBL" id="QXFV01000731">
    <property type="protein sequence ID" value="KAE9028540.1"/>
    <property type="molecule type" value="Genomic_DNA"/>
</dbReference>
<dbReference type="Proteomes" id="UP000429607">
    <property type="component" value="Unassembled WGS sequence"/>
</dbReference>
<dbReference type="GO" id="GO:0006313">
    <property type="term" value="P:DNA transposition"/>
    <property type="evidence" value="ECO:0007669"/>
    <property type="project" value="InterPro"/>
</dbReference>
<protein>
    <recommendedName>
        <fullName evidence="4">MULE transposase domain-containing protein</fullName>
    </recommendedName>
</protein>
<proteinExistence type="predicted"/>
<evidence type="ECO:0000313" key="9">
    <source>
        <dbReference type="Proteomes" id="UP000434957"/>
    </source>
</evidence>
<dbReference type="GO" id="GO:0004803">
    <property type="term" value="F:transposase activity"/>
    <property type="evidence" value="ECO:0007669"/>
    <property type="project" value="InterPro"/>
</dbReference>
<evidence type="ECO:0000313" key="5">
    <source>
        <dbReference type="EMBL" id="KAE9028540.1"/>
    </source>
</evidence>
<dbReference type="EMBL" id="QXFU01000553">
    <property type="protein sequence ID" value="KAE9029941.1"/>
    <property type="molecule type" value="Genomic_DNA"/>
</dbReference>
<evidence type="ECO:0000256" key="1">
    <source>
        <dbReference type="ARBA" id="ARBA00022578"/>
    </source>
</evidence>
<organism evidence="5 8">
    <name type="scientific">Phytophthora rubi</name>
    <dbReference type="NCBI Taxonomy" id="129364"/>
    <lineage>
        <taxon>Eukaryota</taxon>
        <taxon>Sar</taxon>
        <taxon>Stramenopiles</taxon>
        <taxon>Oomycota</taxon>
        <taxon>Peronosporomycetes</taxon>
        <taxon>Peronosporales</taxon>
        <taxon>Peronosporaceae</taxon>
        <taxon>Phytophthora</taxon>
    </lineage>
</organism>
<keyword evidence="1" id="KW-0815">Transposition</keyword>
<evidence type="ECO:0000313" key="10">
    <source>
        <dbReference type="Proteomes" id="UP000435112"/>
    </source>
</evidence>
<dbReference type="AlphaFoldDB" id="A0A6A3MFZ5"/>
<evidence type="ECO:0000256" key="3">
    <source>
        <dbReference type="ARBA" id="ARBA00023172"/>
    </source>
</evidence>
<reference evidence="8 10" key="1">
    <citation type="submission" date="2018-09" db="EMBL/GenBank/DDBJ databases">
        <title>Genomic investigation of the strawberry pathogen Phytophthora fragariae indicates pathogenicity is determined by transcriptional variation in three key races.</title>
        <authorList>
            <person name="Adams T.M."/>
            <person name="Armitage A.D."/>
            <person name="Sobczyk M.K."/>
            <person name="Bates H.J."/>
            <person name="Dunwell J.M."/>
            <person name="Nellist C.F."/>
            <person name="Harrison R.J."/>
        </authorList>
    </citation>
    <scope>NUCLEOTIDE SEQUENCE [LARGE SCALE GENOMIC DNA]</scope>
    <source>
        <strain evidence="5 8">SCRP249</strain>
        <strain evidence="6 10">SCRP324</strain>
        <strain evidence="7 9">SCRP333</strain>
    </source>
</reference>
<dbReference type="Pfam" id="PF10551">
    <property type="entry name" value="MULE"/>
    <property type="match status" value="1"/>
</dbReference>
<evidence type="ECO:0000313" key="7">
    <source>
        <dbReference type="EMBL" id="KAE9324825.1"/>
    </source>
</evidence>
<evidence type="ECO:0000313" key="6">
    <source>
        <dbReference type="EMBL" id="KAE9029941.1"/>
    </source>
</evidence>
<dbReference type="EMBL" id="QXFT01001226">
    <property type="protein sequence ID" value="KAE9324825.1"/>
    <property type="molecule type" value="Genomic_DNA"/>
</dbReference>
<dbReference type="PANTHER" id="PTHR31973:SF187">
    <property type="entry name" value="MUTATOR TRANSPOSASE MUDRA PROTEIN"/>
    <property type="match status" value="1"/>
</dbReference>
<sequence>MSKSRARNPPNYGSARFSLDVSDLEAARELGLLRDDVAVESTNPTSSTYGLAYQLRENIANSIFSSQKAVHSKCKDFAVRCGFQIFVKQTSVKADNSGNAKFACKALNGMQYFDRTTPAAELTCPFFVNVHGKSGKWKITQANFAHNHLKFVGSAKAPCVEGSIPLPAKPMRNTTQQTSKLTAIVETEMLPAHDGSTASMSGAAIKNFLKSKGADVSATTVSRMKQIIDDKIHGDLVESYQKLKAYFELMAHKNPGSVWRVETTADGSSFGRACFIPNAGIHIAQSCKTMVGFDGVHLKEEMHEQGIYLVATVKDYNNHIVPVGLAPVSQEDKDNWIWFLGAFKEAVGWKKFTILSDRQKGLLPAVATVFPNAGHRYCLRHIMDNINRKCSRLSQEDRAWVSRMARSDCENDYKLYRSELAVNNPAAATFWTESNVLTG</sequence>
<dbReference type="InterPro" id="IPR001207">
    <property type="entry name" value="Transposase_mutator"/>
</dbReference>
<dbReference type="InterPro" id="IPR018289">
    <property type="entry name" value="MULE_transposase_dom"/>
</dbReference>
<dbReference type="PANTHER" id="PTHR31973">
    <property type="entry name" value="POLYPROTEIN, PUTATIVE-RELATED"/>
    <property type="match status" value="1"/>
</dbReference>
<keyword evidence="9" id="KW-1185">Reference proteome</keyword>
<dbReference type="OrthoDB" id="104044at2759"/>
<dbReference type="GO" id="GO:0003677">
    <property type="term" value="F:DNA binding"/>
    <property type="evidence" value="ECO:0007669"/>
    <property type="project" value="UniProtKB-KW"/>
</dbReference>